<proteinExistence type="predicted"/>
<dbReference type="Proteomes" id="UP001161064">
    <property type="component" value="Unassembled WGS sequence"/>
</dbReference>
<reference evidence="2" key="1">
    <citation type="submission" date="2021-05" db="EMBL/GenBank/DDBJ databases">
        <authorList>
            <person name="Tanabe Y."/>
        </authorList>
    </citation>
    <scope>NUCLEOTIDE SEQUENCE</scope>
    <source>
        <strain evidence="2">BOTRYCO-1</strain>
    </source>
</reference>
<evidence type="ECO:0000256" key="1">
    <source>
        <dbReference type="SAM" id="MobiDB-lite"/>
    </source>
</evidence>
<protein>
    <submittedName>
        <fullName evidence="2">Uncharacterized protein</fullName>
    </submittedName>
</protein>
<accession>A0ABQ4PV39</accession>
<evidence type="ECO:0000313" key="2">
    <source>
        <dbReference type="EMBL" id="GIU66852.1"/>
    </source>
</evidence>
<comment type="caution">
    <text evidence="2">The sequence shown here is derived from an EMBL/GenBank/DDBJ whole genome shotgun (WGS) entry which is preliminary data.</text>
</comment>
<gene>
    <name evidence="2" type="ORF">PsB1_1006</name>
</gene>
<keyword evidence="3" id="KW-1185">Reference proteome</keyword>
<reference evidence="2" key="2">
    <citation type="journal article" date="2023" name="ISME Commun">
        <title>Characterization of a bloom-associated alphaproteobacterial lineage, 'Candidatus Phycosocius': insights into freshwater algal-bacterial interactions.</title>
        <authorList>
            <person name="Tanabe Y."/>
            <person name="Yamaguchi H."/>
            <person name="Yoshida M."/>
            <person name="Kai A."/>
            <person name="Okazaki Y."/>
        </authorList>
    </citation>
    <scope>NUCLEOTIDE SEQUENCE</scope>
    <source>
        <strain evidence="2">BOTRYCO-1</strain>
    </source>
</reference>
<feature type="region of interest" description="Disordered" evidence="1">
    <location>
        <begin position="129"/>
        <end position="159"/>
    </location>
</feature>
<sequence>MKEQVSAQIRTSGAFSEVSEAPVNGGAVMQVSIDNLIAQGAVGQGISAGLTFGLAGQLVADNYEAKLEYVSGPTATAVTTTTRHRLLTVIGLHADPENAVRVRNANEGIKMIVRQILDRLVTDLTRDPRFGASAPAAPSSDPAPLTPAETTEPALAPAE</sequence>
<name>A0ABQ4PV39_9PROT</name>
<evidence type="ECO:0000313" key="3">
    <source>
        <dbReference type="Proteomes" id="UP001161064"/>
    </source>
</evidence>
<feature type="compositionally biased region" description="Low complexity" evidence="1">
    <location>
        <begin position="132"/>
        <end position="159"/>
    </location>
</feature>
<dbReference type="RefSeq" id="WP_284359509.1">
    <property type="nucleotide sequence ID" value="NZ_BPFZ01000005.1"/>
</dbReference>
<dbReference type="EMBL" id="BPFZ01000005">
    <property type="protein sequence ID" value="GIU66852.1"/>
    <property type="molecule type" value="Genomic_DNA"/>
</dbReference>
<organism evidence="2 3">
    <name type="scientific">Candidatus Phycosocius spiralis</name>
    <dbReference type="NCBI Taxonomy" id="2815099"/>
    <lineage>
        <taxon>Bacteria</taxon>
        <taxon>Pseudomonadati</taxon>
        <taxon>Pseudomonadota</taxon>
        <taxon>Alphaproteobacteria</taxon>
        <taxon>Caulobacterales</taxon>
        <taxon>Caulobacterales incertae sedis</taxon>
        <taxon>Candidatus Phycosocius</taxon>
    </lineage>
</organism>